<feature type="transmembrane region" description="Helical" evidence="1">
    <location>
        <begin position="99"/>
        <end position="123"/>
    </location>
</feature>
<organism evidence="2 3">
    <name type="scientific">Malus baccata</name>
    <name type="common">Siberian crab apple</name>
    <name type="synonym">Pyrus baccata</name>
    <dbReference type="NCBI Taxonomy" id="106549"/>
    <lineage>
        <taxon>Eukaryota</taxon>
        <taxon>Viridiplantae</taxon>
        <taxon>Streptophyta</taxon>
        <taxon>Embryophyta</taxon>
        <taxon>Tracheophyta</taxon>
        <taxon>Spermatophyta</taxon>
        <taxon>Magnoliopsida</taxon>
        <taxon>eudicotyledons</taxon>
        <taxon>Gunneridae</taxon>
        <taxon>Pentapetalae</taxon>
        <taxon>rosids</taxon>
        <taxon>fabids</taxon>
        <taxon>Rosales</taxon>
        <taxon>Rosaceae</taxon>
        <taxon>Amygdaloideae</taxon>
        <taxon>Maleae</taxon>
        <taxon>Malus</taxon>
    </lineage>
</organism>
<evidence type="ECO:0000313" key="2">
    <source>
        <dbReference type="EMBL" id="TQE14040.1"/>
    </source>
</evidence>
<sequence length="124" mass="13962">MCLVDIVCRVPVYTSAQVFPTLPLFLCCLPIPAVSLVGFHELHIGSWLLLLSCQPSLVYDSAQVANQGWRWHLIRQYMAVNRELDGLIGTLAVENAVEASGFGCCVFFFWTLLFMDSFVFFFCS</sequence>
<dbReference type="EMBL" id="VIEB01000006">
    <property type="protein sequence ID" value="TQE14040.1"/>
    <property type="molecule type" value="Genomic_DNA"/>
</dbReference>
<keyword evidence="1" id="KW-0472">Membrane</keyword>
<keyword evidence="1" id="KW-0812">Transmembrane</keyword>
<keyword evidence="3" id="KW-1185">Reference proteome</keyword>
<accession>A0A540NU22</accession>
<keyword evidence="1" id="KW-1133">Transmembrane helix</keyword>
<comment type="caution">
    <text evidence="2">The sequence shown here is derived from an EMBL/GenBank/DDBJ whole genome shotgun (WGS) entry which is preliminary data.</text>
</comment>
<name>A0A540NU22_MALBA</name>
<evidence type="ECO:0000313" key="3">
    <source>
        <dbReference type="Proteomes" id="UP000315295"/>
    </source>
</evidence>
<evidence type="ECO:0000256" key="1">
    <source>
        <dbReference type="SAM" id="Phobius"/>
    </source>
</evidence>
<dbReference type="Proteomes" id="UP000315295">
    <property type="component" value="Unassembled WGS sequence"/>
</dbReference>
<proteinExistence type="predicted"/>
<gene>
    <name evidence="2" type="ORF">C1H46_000334</name>
</gene>
<reference evidence="2 3" key="1">
    <citation type="journal article" date="2019" name="G3 (Bethesda)">
        <title>Sequencing of a Wild Apple (Malus baccata) Genome Unravels the Differences Between Cultivated and Wild Apple Species Regarding Disease Resistance and Cold Tolerance.</title>
        <authorList>
            <person name="Chen X."/>
        </authorList>
    </citation>
    <scope>NUCLEOTIDE SEQUENCE [LARGE SCALE GENOMIC DNA]</scope>
    <source>
        <strain evidence="3">cv. Shandingzi</strain>
        <tissue evidence="2">Leaves</tissue>
    </source>
</reference>
<dbReference type="AlphaFoldDB" id="A0A540NU22"/>
<protein>
    <submittedName>
        <fullName evidence="2">Uncharacterized protein</fullName>
    </submittedName>
</protein>